<evidence type="ECO:0000256" key="1">
    <source>
        <dbReference type="SAM" id="Coils"/>
    </source>
</evidence>
<reference evidence="4 5" key="2">
    <citation type="journal article" date="2014" name="BMC Genomics">
        <title>An improved genome of the model marine alga Ostreococcus tauri unfolds by assessing Illumina de novo assemblies.</title>
        <authorList>
            <person name="Blanc-Mathieu R."/>
            <person name="Verhelst B."/>
            <person name="Derelle E."/>
            <person name="Rombauts S."/>
            <person name="Bouget F.Y."/>
            <person name="Carre I."/>
            <person name="Chateau A."/>
            <person name="Eyre-Walker A."/>
            <person name="Grimsley N."/>
            <person name="Moreau H."/>
            <person name="Piegu B."/>
            <person name="Rivals E."/>
            <person name="Schackwitz W."/>
            <person name="Van de Peer Y."/>
            <person name="Piganeau G."/>
        </authorList>
    </citation>
    <scope>NUCLEOTIDE SEQUENCE [LARGE SCALE GENOMIC DNA]</scope>
    <source>
        <strain evidence="5">OTTH 0595 / CCAP 157/2 / RCC745</strain>
    </source>
</reference>
<feature type="compositionally biased region" description="Basic and acidic residues" evidence="2">
    <location>
        <begin position="103"/>
        <end position="120"/>
    </location>
</feature>
<dbReference type="OrthoDB" id="10657933at2759"/>
<reference evidence="5" key="1">
    <citation type="journal article" date="2006" name="Proc. Natl. Acad. Sci. U.S.A.">
        <title>Genome analysis of the smallest free-living eukaryote Ostreococcus tauri unveils many unique features.</title>
        <authorList>
            <person name="Derelle E."/>
            <person name="Ferraz C."/>
            <person name="Rombauts S."/>
            <person name="Rouze P."/>
            <person name="Worden A.Z."/>
            <person name="Robbens S."/>
            <person name="Partensky F."/>
            <person name="Degroeve S."/>
            <person name="Echeynie S."/>
            <person name="Cooke R."/>
            <person name="Saeys Y."/>
            <person name="Wuyts J."/>
            <person name="Jabbari K."/>
            <person name="Bowler C."/>
            <person name="Panaud O."/>
            <person name="Piegu B."/>
            <person name="Ball S.G."/>
            <person name="Ral J.-P."/>
            <person name="Bouget F.-Y."/>
            <person name="Piganeau G."/>
            <person name="De Baets B."/>
            <person name="Picard A."/>
            <person name="Delseny M."/>
            <person name="Demaille J."/>
            <person name="Van de Peer Y."/>
            <person name="Moreau H."/>
        </authorList>
    </citation>
    <scope>NUCLEOTIDE SEQUENCE [LARGE SCALE GENOMIC DNA]</scope>
    <source>
        <strain evidence="5">OTTH 0595 / CCAP 157/2 / RCC745</strain>
    </source>
</reference>
<name>A0A090M854_OSTTA</name>
<dbReference type="Pfam" id="PF00170">
    <property type="entry name" value="bZIP_1"/>
    <property type="match status" value="1"/>
</dbReference>
<keyword evidence="1" id="KW-0175">Coiled coil</keyword>
<dbReference type="GO" id="GO:0003700">
    <property type="term" value="F:DNA-binding transcription factor activity"/>
    <property type="evidence" value="ECO:0007669"/>
    <property type="project" value="InterPro"/>
</dbReference>
<organism evidence="4 5">
    <name type="scientific">Ostreococcus tauri</name>
    <name type="common">Marine green alga</name>
    <dbReference type="NCBI Taxonomy" id="70448"/>
    <lineage>
        <taxon>Eukaryota</taxon>
        <taxon>Viridiplantae</taxon>
        <taxon>Chlorophyta</taxon>
        <taxon>Mamiellophyceae</taxon>
        <taxon>Mamiellales</taxon>
        <taxon>Bathycoccaceae</taxon>
        <taxon>Ostreococcus</taxon>
    </lineage>
</organism>
<dbReference type="InterPro" id="IPR044759">
    <property type="entry name" value="bZIP_RF2"/>
</dbReference>
<dbReference type="RefSeq" id="XP_022839515.1">
    <property type="nucleotide sequence ID" value="XM_022983893.1"/>
</dbReference>
<dbReference type="SUPFAM" id="SSF57959">
    <property type="entry name" value="Leucine zipper domain"/>
    <property type="match status" value="1"/>
</dbReference>
<sequence length="262" mass="28629">MDAATTTRRERALSDACLDQSAAWALGVRRVVGDGGGEGATMETTTRAIARVVIDASASRARTSHTGFSTTMRAREKSLSEVDADGWILNSVEEEPTGSETSGRAEREPSTEEEKRERRMQANRLSAAKSRMKKMRRVVELEHACDIKAANVNALRTAVETLKTQLAELKARNAELRLMDSASSMISEGVGMRSSASMDLLTAISDVPTPSAEMRIDEKDFADVDSPMVTSRLERTESIERVFNSEEFFSSPPPKSSSSIHP</sequence>
<feature type="domain" description="BZIP" evidence="3">
    <location>
        <begin position="113"/>
        <end position="176"/>
    </location>
</feature>
<evidence type="ECO:0000256" key="2">
    <source>
        <dbReference type="SAM" id="MobiDB-lite"/>
    </source>
</evidence>
<dbReference type="EMBL" id="CAID01000007">
    <property type="protein sequence ID" value="CEF98867.1"/>
    <property type="molecule type" value="Genomic_DNA"/>
</dbReference>
<dbReference type="InterPro" id="IPR004827">
    <property type="entry name" value="bZIP"/>
</dbReference>
<dbReference type="Gene3D" id="1.20.5.170">
    <property type="match status" value="1"/>
</dbReference>
<dbReference type="Proteomes" id="UP000009170">
    <property type="component" value="Unassembled WGS sequence"/>
</dbReference>
<comment type="caution">
    <text evidence="4">The sequence shown here is derived from an EMBL/GenBank/DDBJ whole genome shotgun (WGS) entry which is preliminary data.</text>
</comment>
<feature type="coiled-coil region" evidence="1">
    <location>
        <begin position="152"/>
        <end position="179"/>
    </location>
</feature>
<dbReference type="PROSITE" id="PS00036">
    <property type="entry name" value="BZIP_BASIC"/>
    <property type="match status" value="1"/>
</dbReference>
<dbReference type="InParanoid" id="A0A090M854"/>
<dbReference type="KEGG" id="ota:OT_ostta07g04320"/>
<dbReference type="SMART" id="SM00338">
    <property type="entry name" value="BRLZ"/>
    <property type="match status" value="1"/>
</dbReference>
<keyword evidence="5" id="KW-1185">Reference proteome</keyword>
<evidence type="ECO:0000259" key="3">
    <source>
        <dbReference type="PROSITE" id="PS50217"/>
    </source>
</evidence>
<feature type="region of interest" description="Disordered" evidence="2">
    <location>
        <begin position="86"/>
        <end position="131"/>
    </location>
</feature>
<accession>A0A090M854</accession>
<evidence type="ECO:0000313" key="4">
    <source>
        <dbReference type="EMBL" id="CEF98867.1"/>
    </source>
</evidence>
<proteinExistence type="predicted"/>
<gene>
    <name evidence="4" type="ORF">OT_ostta07g04320</name>
</gene>
<dbReference type="PROSITE" id="PS50217">
    <property type="entry name" value="BZIP"/>
    <property type="match status" value="1"/>
</dbReference>
<evidence type="ECO:0000313" key="5">
    <source>
        <dbReference type="Proteomes" id="UP000009170"/>
    </source>
</evidence>
<dbReference type="GeneID" id="34946014"/>
<dbReference type="CDD" id="cd14703">
    <property type="entry name" value="bZIP_plant_RF2"/>
    <property type="match status" value="1"/>
</dbReference>
<dbReference type="AlphaFoldDB" id="A0A090M854"/>
<protein>
    <submittedName>
        <fullName evidence="4">Basic-leucine zipper domain</fullName>
    </submittedName>
</protein>
<dbReference type="InterPro" id="IPR046347">
    <property type="entry name" value="bZIP_sf"/>
</dbReference>